<gene>
    <name evidence="3" type="ORF">ANIA_03016</name>
</gene>
<dbReference type="Pfam" id="PF08939">
    <property type="entry name" value="Bles03"/>
    <property type="match status" value="1"/>
</dbReference>
<evidence type="ECO:0000256" key="1">
    <source>
        <dbReference type="ARBA" id="ARBA00010568"/>
    </source>
</evidence>
<feature type="region of interest" description="Disordered" evidence="2">
    <location>
        <begin position="1"/>
        <end position="26"/>
    </location>
</feature>
<dbReference type="Gene3D" id="3.30.760.10">
    <property type="entry name" value="RNA Cap, Translation Initiation Factor Eif4e"/>
    <property type="match status" value="1"/>
</dbReference>
<name>C8VIV7_EMENI</name>
<keyword evidence="4" id="KW-1185">Reference proteome</keyword>
<proteinExistence type="inferred from homology"/>
<dbReference type="PANTHER" id="PTHR31977:SF1">
    <property type="entry name" value="UPF0696 PROTEIN C11ORF68"/>
    <property type="match status" value="1"/>
</dbReference>
<reference evidence="4" key="1">
    <citation type="journal article" date="2005" name="Nature">
        <title>Sequencing of Aspergillus nidulans and comparative analysis with A. fumigatus and A. oryzae.</title>
        <authorList>
            <person name="Galagan J.E."/>
            <person name="Calvo S.E."/>
            <person name="Cuomo C."/>
            <person name="Ma L.J."/>
            <person name="Wortman J.R."/>
            <person name="Batzoglou S."/>
            <person name="Lee S.I."/>
            <person name="Basturkmen M."/>
            <person name="Spevak C.C."/>
            <person name="Clutterbuck J."/>
            <person name="Kapitonov V."/>
            <person name="Jurka J."/>
            <person name="Scazzocchio C."/>
            <person name="Farman M."/>
            <person name="Butler J."/>
            <person name="Purcell S."/>
            <person name="Harris S."/>
            <person name="Braus G.H."/>
            <person name="Draht O."/>
            <person name="Busch S."/>
            <person name="D'Enfert C."/>
            <person name="Bouchier C."/>
            <person name="Goldman G.H."/>
            <person name="Bell-Pedersen D."/>
            <person name="Griffiths-Jones S."/>
            <person name="Doonan J.H."/>
            <person name="Yu J."/>
            <person name="Vienken K."/>
            <person name="Pain A."/>
            <person name="Freitag M."/>
            <person name="Selker E.U."/>
            <person name="Archer D.B."/>
            <person name="Penalva M.A."/>
            <person name="Oakley B.R."/>
            <person name="Momany M."/>
            <person name="Tanaka T."/>
            <person name="Kumagai T."/>
            <person name="Asai K."/>
            <person name="Machida M."/>
            <person name="Nierman W.C."/>
            <person name="Denning D.W."/>
            <person name="Caddick M."/>
            <person name="Hynes M."/>
            <person name="Paoletti M."/>
            <person name="Fischer R."/>
            <person name="Miller B."/>
            <person name="Dyer P."/>
            <person name="Sachs M.S."/>
            <person name="Osmani S.A."/>
            <person name="Birren B.W."/>
        </authorList>
    </citation>
    <scope>NUCLEOTIDE SEQUENCE [LARGE SCALE GENOMIC DNA]</scope>
    <source>
        <strain evidence="4">FGSC A4 / ATCC 38163 / CBS 112.46 / NRRL 194 / M139</strain>
    </source>
</reference>
<dbReference type="SUPFAM" id="SSF55418">
    <property type="entry name" value="eIF4e-like"/>
    <property type="match status" value="1"/>
</dbReference>
<accession>C8VIV7</accession>
<dbReference type="InParanoid" id="C8VIV7"/>
<evidence type="ECO:0000313" key="3">
    <source>
        <dbReference type="EMBL" id="CBF83560.1"/>
    </source>
</evidence>
<evidence type="ECO:0008006" key="5">
    <source>
        <dbReference type="Google" id="ProtNLM"/>
    </source>
</evidence>
<evidence type="ECO:0000313" key="4">
    <source>
        <dbReference type="Proteomes" id="UP000000560"/>
    </source>
</evidence>
<dbReference type="GeneID" id="2873719"/>
<dbReference type="PANTHER" id="PTHR31977">
    <property type="entry name" value="UPF0696 PROTEIN C11ORF68"/>
    <property type="match status" value="1"/>
</dbReference>
<dbReference type="eggNOG" id="ENOG502SG47">
    <property type="taxonomic scope" value="Eukaryota"/>
</dbReference>
<evidence type="ECO:0000256" key="2">
    <source>
        <dbReference type="SAM" id="MobiDB-lite"/>
    </source>
</evidence>
<dbReference type="OrthoDB" id="10067381at2759"/>
<dbReference type="RefSeq" id="XP_050468472.1">
    <property type="nucleotide sequence ID" value="XM_050612563.1"/>
</dbReference>
<dbReference type="HOGENOM" id="CLU_051869_0_2_1"/>
<reference evidence="4" key="2">
    <citation type="journal article" date="2009" name="Fungal Genet. Biol.">
        <title>The 2008 update of the Aspergillus nidulans genome annotation: a community effort.</title>
        <authorList>
            <person name="Wortman J.R."/>
            <person name="Gilsenan J.M."/>
            <person name="Joardar V."/>
            <person name="Deegan J."/>
            <person name="Clutterbuck J."/>
            <person name="Andersen M.R."/>
            <person name="Archer D."/>
            <person name="Bencina M."/>
            <person name="Braus G."/>
            <person name="Coutinho P."/>
            <person name="von Dohren H."/>
            <person name="Doonan J."/>
            <person name="Driessen A.J."/>
            <person name="Durek P."/>
            <person name="Espeso E."/>
            <person name="Fekete E."/>
            <person name="Flipphi M."/>
            <person name="Estrada C.G."/>
            <person name="Geysens S."/>
            <person name="Goldman G."/>
            <person name="de Groot P.W."/>
            <person name="Hansen K."/>
            <person name="Harris S.D."/>
            <person name="Heinekamp T."/>
            <person name="Helmstaedt K."/>
            <person name="Henrissat B."/>
            <person name="Hofmann G."/>
            <person name="Homan T."/>
            <person name="Horio T."/>
            <person name="Horiuchi H."/>
            <person name="James S."/>
            <person name="Jones M."/>
            <person name="Karaffa L."/>
            <person name="Karanyi Z."/>
            <person name="Kato M."/>
            <person name="Keller N."/>
            <person name="Kelly D.E."/>
            <person name="Kiel J.A."/>
            <person name="Kim J.M."/>
            <person name="van der Klei I.J."/>
            <person name="Klis F.M."/>
            <person name="Kovalchuk A."/>
            <person name="Krasevec N."/>
            <person name="Kubicek C.P."/>
            <person name="Liu B."/>
            <person name="Maccabe A."/>
            <person name="Meyer V."/>
            <person name="Mirabito P."/>
            <person name="Miskei M."/>
            <person name="Mos M."/>
            <person name="Mullins J."/>
            <person name="Nelson D.R."/>
            <person name="Nielsen J."/>
            <person name="Oakley B.R."/>
            <person name="Osmani S.A."/>
            <person name="Pakula T."/>
            <person name="Paszewski A."/>
            <person name="Paulsen I."/>
            <person name="Pilsyk S."/>
            <person name="Pocsi I."/>
            <person name="Punt P.J."/>
            <person name="Ram A.F."/>
            <person name="Ren Q."/>
            <person name="Robellet X."/>
            <person name="Robson G."/>
            <person name="Seiboth B."/>
            <person name="van Solingen P."/>
            <person name="Specht T."/>
            <person name="Sun J."/>
            <person name="Taheri-Talesh N."/>
            <person name="Takeshita N."/>
            <person name="Ussery D."/>
            <person name="vanKuyk P.A."/>
            <person name="Visser H."/>
            <person name="van de Vondervoort P.J."/>
            <person name="de Vries R.P."/>
            <person name="Walton J."/>
            <person name="Xiang X."/>
            <person name="Xiong Y."/>
            <person name="Zeng A.P."/>
            <person name="Brandt B.W."/>
            <person name="Cornell M.J."/>
            <person name="van den Hondel C.A."/>
            <person name="Visser J."/>
            <person name="Oliver S.G."/>
            <person name="Turner G."/>
        </authorList>
    </citation>
    <scope>GENOME REANNOTATION</scope>
    <source>
        <strain evidence="4">FGSC A4 / ATCC 38163 / CBS 112.46 / NRRL 194 / M139</strain>
    </source>
</reference>
<dbReference type="Proteomes" id="UP000000560">
    <property type="component" value="Chromosome VI"/>
</dbReference>
<organism evidence="3 4">
    <name type="scientific">Emericella nidulans (strain FGSC A4 / ATCC 38163 / CBS 112.46 / NRRL 194 / M139)</name>
    <name type="common">Aspergillus nidulans</name>
    <dbReference type="NCBI Taxonomy" id="227321"/>
    <lineage>
        <taxon>Eukaryota</taxon>
        <taxon>Fungi</taxon>
        <taxon>Dikarya</taxon>
        <taxon>Ascomycota</taxon>
        <taxon>Pezizomycotina</taxon>
        <taxon>Eurotiomycetes</taxon>
        <taxon>Eurotiomycetidae</taxon>
        <taxon>Eurotiales</taxon>
        <taxon>Aspergillaceae</taxon>
        <taxon>Aspergillus</taxon>
        <taxon>Aspergillus subgen. Nidulantes</taxon>
    </lineage>
</organism>
<dbReference type="EMBL" id="BN001306">
    <property type="protein sequence ID" value="CBF83560.1"/>
    <property type="molecule type" value="Genomic_DNA"/>
</dbReference>
<dbReference type="InterPro" id="IPR015034">
    <property type="entry name" value="Bles03"/>
</dbReference>
<sequence>MPKSMTLSPEDIFSDESSFYGSEEETTQMERVAATYNPETYWIRIHPHLLTTIQARNQEVNRQPSRSAEEKNKMAYSPMDIDTDTSYLPRNEPGPNESSTDFLKRVTPSTTREEDVGPWIYVHTDQLARHKEDQAAFITKGLEALDEFVDQERKLREENDQKKGSAIALSRKVKPLQRELERHVFEIARETNCITGKWMMFITPDQIDSYWQAVADATMKGLLGICAKVATLSGSDERNKARLMAVYTRDYDDIADVKRVLRKLVELKLVKRGERPIYYKRDALTYLNIKSGNRYGMKVTALSSVDVLGGKV</sequence>
<protein>
    <recommendedName>
        <fullName evidence="5">DUF1917-domain-containing protein</fullName>
    </recommendedName>
</protein>
<dbReference type="InterPro" id="IPR023398">
    <property type="entry name" value="TIF_eIF4e-like"/>
</dbReference>
<dbReference type="VEuPathDB" id="FungiDB:AN3016"/>
<dbReference type="OMA" id="RPIYYKC"/>
<comment type="similarity">
    <text evidence="1">Belongs to the UPF0696 family.</text>
</comment>
<dbReference type="KEGG" id="ani:ANIA_03016"/>
<dbReference type="AlphaFoldDB" id="C8VIV7"/>